<comment type="subcellular location">
    <subcellularLocation>
        <location evidence="1">Cell membrane</location>
        <topology evidence="1">Multi-pass membrane protein</topology>
    </subcellularLocation>
</comment>
<keyword evidence="5 6" id="KW-0472">Membrane</keyword>
<feature type="transmembrane region" description="Helical" evidence="6">
    <location>
        <begin position="152"/>
        <end position="173"/>
    </location>
</feature>
<dbReference type="Pfam" id="PF03706">
    <property type="entry name" value="LPG_synthase_TM"/>
    <property type="match status" value="1"/>
</dbReference>
<gene>
    <name evidence="7" type="ORF">SAMN04488587_1074</name>
</gene>
<proteinExistence type="predicted"/>
<evidence type="ECO:0000256" key="4">
    <source>
        <dbReference type="ARBA" id="ARBA00022989"/>
    </source>
</evidence>
<evidence type="ECO:0000256" key="6">
    <source>
        <dbReference type="SAM" id="Phobius"/>
    </source>
</evidence>
<keyword evidence="3 6" id="KW-0812">Transmembrane</keyword>
<protein>
    <recommendedName>
        <fullName evidence="9">Lysylphosphatidylglycerol synthase TM region</fullName>
    </recommendedName>
</protein>
<dbReference type="NCBIfam" id="TIGR00374">
    <property type="entry name" value="flippase-like domain"/>
    <property type="match status" value="1"/>
</dbReference>
<dbReference type="AlphaFoldDB" id="A0A1H9ZF02"/>
<evidence type="ECO:0000256" key="2">
    <source>
        <dbReference type="ARBA" id="ARBA00022475"/>
    </source>
</evidence>
<evidence type="ECO:0000256" key="3">
    <source>
        <dbReference type="ARBA" id="ARBA00022692"/>
    </source>
</evidence>
<evidence type="ECO:0008006" key="9">
    <source>
        <dbReference type="Google" id="ProtNLM"/>
    </source>
</evidence>
<keyword evidence="4 6" id="KW-1133">Transmembrane helix</keyword>
<evidence type="ECO:0000313" key="7">
    <source>
        <dbReference type="EMBL" id="SES80169.1"/>
    </source>
</evidence>
<evidence type="ECO:0000256" key="5">
    <source>
        <dbReference type="ARBA" id="ARBA00023136"/>
    </source>
</evidence>
<dbReference type="OrthoDB" id="15513at2157"/>
<reference evidence="8" key="1">
    <citation type="submission" date="2016-10" db="EMBL/GenBank/DDBJ databases">
        <authorList>
            <person name="Varghese N."/>
            <person name="Submissions S."/>
        </authorList>
    </citation>
    <scope>NUCLEOTIDE SEQUENCE [LARGE SCALE GENOMIC DNA]</scope>
    <source>
        <strain evidence="8">SLH 33</strain>
    </source>
</reference>
<dbReference type="PANTHER" id="PTHR37693">
    <property type="entry name" value="PHOSPHATIDYLGLYCEROL LYSYLTRANSFERASE"/>
    <property type="match status" value="1"/>
</dbReference>
<sequence>MNRFFKWLVISLLLSFTSIVILLFFTVDTTTIDAILNIKKEAIVAAIALQVFSYIIWGLRTKFMCQSMGHDISSFKTTEIAISSLLVAAVTPSSAGGEALRVHLLSKNEIPIGQATAVVIGERLTDAFLILLTAPVALYIFRGVIPGENFDILLITGEAVLLSVLGILIYGIWKPDRTKSTIHFLVNRTTRFHGKKTDEAISHLLKKVDTELDDFHYGLRYLLKKGRRGLFYGMICTIIYRCALYSILPVILVGLNQPPQIVLAFTAQILLTIVMIIPATPGASGVAELGASSLFSVLLASPALIGITVLTWRALTYYTNIVAGSFVSLKVLKDADIMSNSIDK</sequence>
<dbReference type="EMBL" id="FOHQ01000002">
    <property type="protein sequence ID" value="SES80169.1"/>
    <property type="molecule type" value="Genomic_DNA"/>
</dbReference>
<dbReference type="STRING" id="1353158.SAMN04488587_1074"/>
<name>A0A1H9ZF02_9EURY</name>
<feature type="transmembrane region" description="Helical" evidence="6">
    <location>
        <begin position="127"/>
        <end position="146"/>
    </location>
</feature>
<dbReference type="PANTHER" id="PTHR37693:SF1">
    <property type="entry name" value="INTEGRAL MEMBRANE PROTEIN"/>
    <property type="match status" value="1"/>
</dbReference>
<keyword evidence="2" id="KW-1003">Cell membrane</keyword>
<evidence type="ECO:0000313" key="8">
    <source>
        <dbReference type="Proteomes" id="UP000243338"/>
    </source>
</evidence>
<feature type="transmembrane region" description="Helical" evidence="6">
    <location>
        <begin position="7"/>
        <end position="27"/>
    </location>
</feature>
<keyword evidence="8" id="KW-1185">Reference proteome</keyword>
<dbReference type="Proteomes" id="UP000243338">
    <property type="component" value="Unassembled WGS sequence"/>
</dbReference>
<feature type="transmembrane region" description="Helical" evidence="6">
    <location>
        <begin position="261"/>
        <end position="277"/>
    </location>
</feature>
<dbReference type="RefSeq" id="WP_091689585.1">
    <property type="nucleotide sequence ID" value="NZ_FOHQ01000002.1"/>
</dbReference>
<organism evidence="7 8">
    <name type="scientific">Methanococcoides vulcani</name>
    <dbReference type="NCBI Taxonomy" id="1353158"/>
    <lineage>
        <taxon>Archaea</taxon>
        <taxon>Methanobacteriati</taxon>
        <taxon>Methanobacteriota</taxon>
        <taxon>Stenosarchaea group</taxon>
        <taxon>Methanomicrobia</taxon>
        <taxon>Methanosarcinales</taxon>
        <taxon>Methanosarcinaceae</taxon>
        <taxon>Methanococcoides</taxon>
    </lineage>
</organism>
<dbReference type="GO" id="GO:0005886">
    <property type="term" value="C:plasma membrane"/>
    <property type="evidence" value="ECO:0007669"/>
    <property type="project" value="UniProtKB-SubCell"/>
</dbReference>
<dbReference type="InterPro" id="IPR022791">
    <property type="entry name" value="L-PG_synthase/AglD"/>
</dbReference>
<feature type="transmembrane region" description="Helical" evidence="6">
    <location>
        <begin position="230"/>
        <end position="255"/>
    </location>
</feature>
<feature type="transmembrane region" description="Helical" evidence="6">
    <location>
        <begin position="289"/>
        <end position="309"/>
    </location>
</feature>
<evidence type="ECO:0000256" key="1">
    <source>
        <dbReference type="ARBA" id="ARBA00004651"/>
    </source>
</evidence>
<accession>A0A1H9ZF02</accession>
<feature type="transmembrane region" description="Helical" evidence="6">
    <location>
        <begin position="42"/>
        <end position="59"/>
    </location>
</feature>